<protein>
    <recommendedName>
        <fullName evidence="2">RING-type domain-containing protein</fullName>
    </recommendedName>
</protein>
<dbReference type="Gene3D" id="2.20.28.30">
    <property type="entry name" value="RNA polymerase ii, chain L"/>
    <property type="match status" value="1"/>
</dbReference>
<accession>A0A7J3ZJU7</accession>
<evidence type="ECO:0008006" key="2">
    <source>
        <dbReference type="Google" id="ProtNLM"/>
    </source>
</evidence>
<dbReference type="EMBL" id="DRZC01000034">
    <property type="protein sequence ID" value="HHQ80396.1"/>
    <property type="molecule type" value="Genomic_DNA"/>
</dbReference>
<comment type="caution">
    <text evidence="1">The sequence shown here is derived from an EMBL/GenBank/DDBJ whole genome shotgun (WGS) entry which is preliminary data.</text>
</comment>
<reference evidence="1" key="1">
    <citation type="journal article" date="2020" name="mSystems">
        <title>Genome- and Community-Level Interaction Insights into Carbon Utilization and Element Cycling Functions of Hydrothermarchaeota in Hydrothermal Sediment.</title>
        <authorList>
            <person name="Zhou Z."/>
            <person name="Liu Y."/>
            <person name="Xu W."/>
            <person name="Pan J."/>
            <person name="Luo Z.H."/>
            <person name="Li M."/>
        </authorList>
    </citation>
    <scope>NUCLEOTIDE SEQUENCE [LARGE SCALE GENOMIC DNA]</scope>
    <source>
        <strain evidence="1">SpSt-1116</strain>
    </source>
</reference>
<evidence type="ECO:0000313" key="1">
    <source>
        <dbReference type="EMBL" id="HHQ80396.1"/>
    </source>
</evidence>
<gene>
    <name evidence="1" type="ORF">ENM78_02895</name>
</gene>
<dbReference type="AlphaFoldDB" id="A0A7J3ZJU7"/>
<organism evidence="1">
    <name type="scientific">Fervidicoccus fontis</name>
    <dbReference type="NCBI Taxonomy" id="683846"/>
    <lineage>
        <taxon>Archaea</taxon>
        <taxon>Thermoproteota</taxon>
        <taxon>Thermoprotei</taxon>
        <taxon>Fervidicoccales</taxon>
        <taxon>Fervidicoccaceae</taxon>
        <taxon>Fervidicoccus</taxon>
    </lineage>
</organism>
<proteinExistence type="predicted"/>
<sequence>MSIGRILGVNAQGHLGWVTVKCAVCATKMDVTRRVVYRCPECSKHFDAYFCEADARLLRYKCPYCRERLVVATKKG</sequence>
<name>A0A7J3ZJU7_9CREN</name>